<organism evidence="1 2">
    <name type="scientific">Aureimonas fodinaquatilis</name>
    <dbReference type="NCBI Taxonomy" id="2565783"/>
    <lineage>
        <taxon>Bacteria</taxon>
        <taxon>Pseudomonadati</taxon>
        <taxon>Pseudomonadota</taxon>
        <taxon>Alphaproteobacteria</taxon>
        <taxon>Hyphomicrobiales</taxon>
        <taxon>Aurantimonadaceae</taxon>
        <taxon>Aureimonas</taxon>
    </lineage>
</organism>
<evidence type="ECO:0000313" key="2">
    <source>
        <dbReference type="Proteomes" id="UP000324738"/>
    </source>
</evidence>
<comment type="caution">
    <text evidence="1">The sequence shown here is derived from an EMBL/GenBank/DDBJ whole genome shotgun (WGS) entry which is preliminary data.</text>
</comment>
<reference evidence="1 2" key="1">
    <citation type="submission" date="2019-08" db="EMBL/GenBank/DDBJ databases">
        <title>Aureimonas fodiniaquatilis sp. nov., isolated from a coal mine wastewater.</title>
        <authorList>
            <person name="Kim W."/>
        </authorList>
    </citation>
    <scope>NUCLEOTIDE SEQUENCE [LARGE SCALE GENOMIC DNA]</scope>
    <source>
        <strain evidence="1 2">CAU 1482</strain>
    </source>
</reference>
<accession>A0A5B0E0Y6</accession>
<sequence>MIHFQLRCEPAGHEFDGWFGSSAEFDRQNGLALVECPHCGSTAVTKAIMAPAVSRRGDSGQAGEAAAPMAMGEGQSAEMLRKLQELAREVRAQSDYVGPKFAEEARRIHFGEAEARGIYGEASAQEVKSLLDDGVPALPLPPLPEDLN</sequence>
<dbReference type="Proteomes" id="UP000324738">
    <property type="component" value="Unassembled WGS sequence"/>
</dbReference>
<gene>
    <name evidence="1" type="ORF">FPY71_00320</name>
</gene>
<dbReference type="EMBL" id="VTWH01000001">
    <property type="protein sequence ID" value="KAA0971621.1"/>
    <property type="molecule type" value="Genomic_DNA"/>
</dbReference>
<keyword evidence="2" id="KW-1185">Reference proteome</keyword>
<proteinExistence type="predicted"/>
<evidence type="ECO:0000313" key="1">
    <source>
        <dbReference type="EMBL" id="KAA0971621.1"/>
    </source>
</evidence>
<dbReference type="AlphaFoldDB" id="A0A5B0E0Y6"/>
<dbReference type="OrthoDB" id="9799894at2"/>
<protein>
    <submittedName>
        <fullName evidence="1">DUF1178 family protein</fullName>
    </submittedName>
</protein>
<dbReference type="InterPro" id="IPR009562">
    <property type="entry name" value="DUF1178"/>
</dbReference>
<dbReference type="Pfam" id="PF06676">
    <property type="entry name" value="DUF1178"/>
    <property type="match status" value="1"/>
</dbReference>
<dbReference type="RefSeq" id="WP_149296514.1">
    <property type="nucleotide sequence ID" value="NZ_VTWH01000001.1"/>
</dbReference>
<name>A0A5B0E0Y6_9HYPH</name>
<dbReference type="PIRSF" id="PIRSF032131">
    <property type="entry name" value="UCP032131"/>
    <property type="match status" value="1"/>
</dbReference>